<sequence length="132" mass="14787">MSQECLLAAKVANSVLGYKGIKGMGDNGHKFKREITVGYKETLIYQEDSQAVKQLPRGVSKSQFGFREIMENDVESLVKFKQSEAVDIPKLSKAERLLFSHMTTEVRSENKKSVADYTKDSHLASQLISNIS</sequence>
<dbReference type="Proteomes" id="UP001333110">
    <property type="component" value="Unassembled WGS sequence"/>
</dbReference>
<evidence type="ECO:0000313" key="2">
    <source>
        <dbReference type="Proteomes" id="UP001333110"/>
    </source>
</evidence>
<evidence type="ECO:0000313" key="1">
    <source>
        <dbReference type="EMBL" id="KAK4826753.1"/>
    </source>
</evidence>
<dbReference type="EMBL" id="JAUNZN010000002">
    <property type="protein sequence ID" value="KAK4826753.1"/>
    <property type="molecule type" value="Genomic_DNA"/>
</dbReference>
<dbReference type="AlphaFoldDB" id="A0AAN7NFJ5"/>
<gene>
    <name evidence="1" type="ORF">QYF61_011121</name>
</gene>
<organism evidence="1 2">
    <name type="scientific">Mycteria americana</name>
    <name type="common">Wood stork</name>
    <dbReference type="NCBI Taxonomy" id="33587"/>
    <lineage>
        <taxon>Eukaryota</taxon>
        <taxon>Metazoa</taxon>
        <taxon>Chordata</taxon>
        <taxon>Craniata</taxon>
        <taxon>Vertebrata</taxon>
        <taxon>Euteleostomi</taxon>
        <taxon>Archelosauria</taxon>
        <taxon>Archosauria</taxon>
        <taxon>Dinosauria</taxon>
        <taxon>Saurischia</taxon>
        <taxon>Theropoda</taxon>
        <taxon>Coelurosauria</taxon>
        <taxon>Aves</taxon>
        <taxon>Neognathae</taxon>
        <taxon>Neoaves</taxon>
        <taxon>Aequornithes</taxon>
        <taxon>Ciconiiformes</taxon>
        <taxon>Ciconiidae</taxon>
        <taxon>Mycteria</taxon>
    </lineage>
</organism>
<accession>A0AAN7NFJ5</accession>
<comment type="caution">
    <text evidence="1">The sequence shown here is derived from an EMBL/GenBank/DDBJ whole genome shotgun (WGS) entry which is preliminary data.</text>
</comment>
<keyword evidence="2" id="KW-1185">Reference proteome</keyword>
<name>A0AAN7NFJ5_MYCAM</name>
<protein>
    <submittedName>
        <fullName evidence="1">Uncharacterized protein</fullName>
    </submittedName>
</protein>
<reference evidence="1 2" key="1">
    <citation type="journal article" date="2023" name="J. Hered.">
        <title>Chromosome-level genome of the wood stork (Mycteria americana) provides insight into avian chromosome evolution.</title>
        <authorList>
            <person name="Flamio R. Jr."/>
            <person name="Ramstad K.M."/>
        </authorList>
    </citation>
    <scope>NUCLEOTIDE SEQUENCE [LARGE SCALE GENOMIC DNA]</scope>
    <source>
        <strain evidence="1">JAX WOST 10</strain>
    </source>
</reference>
<proteinExistence type="predicted"/>